<reference evidence="2 3" key="1">
    <citation type="submission" date="2024-02" db="EMBL/GenBank/DDBJ databases">
        <title>De novo assembly and annotation of 12 fungi associated with fruit tree decline syndrome in Ontario, Canada.</title>
        <authorList>
            <person name="Sulman M."/>
            <person name="Ellouze W."/>
            <person name="Ilyukhin E."/>
        </authorList>
    </citation>
    <scope>NUCLEOTIDE SEQUENCE [LARGE SCALE GENOMIC DNA]</scope>
    <source>
        <strain evidence="2 3">M42-189</strain>
    </source>
</reference>
<comment type="caution">
    <text evidence="2">The sequence shown here is derived from an EMBL/GenBank/DDBJ whole genome shotgun (WGS) entry which is preliminary data.</text>
</comment>
<evidence type="ECO:0000256" key="1">
    <source>
        <dbReference type="SAM" id="MobiDB-lite"/>
    </source>
</evidence>
<name>A0ABR3RAN8_9PLEO</name>
<dbReference type="EMBL" id="JAKJXO020000008">
    <property type="protein sequence ID" value="KAL1601493.1"/>
    <property type="molecule type" value="Genomic_DNA"/>
</dbReference>
<feature type="region of interest" description="Disordered" evidence="1">
    <location>
        <begin position="83"/>
        <end position="110"/>
    </location>
</feature>
<feature type="compositionally biased region" description="Basic and acidic residues" evidence="1">
    <location>
        <begin position="362"/>
        <end position="380"/>
    </location>
</feature>
<gene>
    <name evidence="2" type="ORF">SLS60_006408</name>
</gene>
<feature type="region of interest" description="Disordered" evidence="1">
    <location>
        <begin position="351"/>
        <end position="385"/>
    </location>
</feature>
<feature type="compositionally biased region" description="Low complexity" evidence="1">
    <location>
        <begin position="88"/>
        <end position="100"/>
    </location>
</feature>
<proteinExistence type="predicted"/>
<feature type="compositionally biased region" description="Basic and acidic residues" evidence="1">
    <location>
        <begin position="312"/>
        <end position="325"/>
    </location>
</feature>
<organism evidence="2 3">
    <name type="scientific">Paraconiothyrium brasiliense</name>
    <dbReference type="NCBI Taxonomy" id="300254"/>
    <lineage>
        <taxon>Eukaryota</taxon>
        <taxon>Fungi</taxon>
        <taxon>Dikarya</taxon>
        <taxon>Ascomycota</taxon>
        <taxon>Pezizomycotina</taxon>
        <taxon>Dothideomycetes</taxon>
        <taxon>Pleosporomycetidae</taxon>
        <taxon>Pleosporales</taxon>
        <taxon>Massarineae</taxon>
        <taxon>Didymosphaeriaceae</taxon>
        <taxon>Paraconiothyrium</taxon>
    </lineage>
</organism>
<feature type="region of interest" description="Disordered" evidence="1">
    <location>
        <begin position="150"/>
        <end position="328"/>
    </location>
</feature>
<feature type="compositionally biased region" description="Polar residues" evidence="1">
    <location>
        <begin position="101"/>
        <end position="110"/>
    </location>
</feature>
<feature type="compositionally biased region" description="Acidic residues" evidence="1">
    <location>
        <begin position="229"/>
        <end position="242"/>
    </location>
</feature>
<protein>
    <submittedName>
        <fullName evidence="2">Uncharacterized protein</fullName>
    </submittedName>
</protein>
<accession>A0ABR3RAN8</accession>
<feature type="compositionally biased region" description="Basic and acidic residues" evidence="1">
    <location>
        <begin position="172"/>
        <end position="181"/>
    </location>
</feature>
<keyword evidence="3" id="KW-1185">Reference proteome</keyword>
<dbReference type="Proteomes" id="UP001521785">
    <property type="component" value="Unassembled WGS sequence"/>
</dbReference>
<feature type="compositionally biased region" description="Basic residues" evidence="1">
    <location>
        <begin position="193"/>
        <end position="208"/>
    </location>
</feature>
<evidence type="ECO:0000313" key="3">
    <source>
        <dbReference type="Proteomes" id="UP001521785"/>
    </source>
</evidence>
<sequence>MQNDHELTNVKHDDDKNLAIWIKANYLPRDFNGVIDQGGVTINGTEGFAKLYNAYKRVRTLTNRAQDKWPFFDRRWKSMTSAQVTKMATSEDATSSSDASNKPSLKGSSVQEWIGNGSEATADQSQPEVPSPALDQIAVDQPLAMVLAAESAPEHSNLDELPASSGRKRKRGNPDYDDNGRFARGHGNLRPNKSGRRGGRGGRGRQTKSKATETADSANGVRDHTPSSFEDEASLEDNDTEMADVPVEKPKAVPPSPRVTRRQTRLYKGSDDQTISTQHLTAKAGTEAAGSRKPRADSDATAVDVKNTTATEAKEGTTSPDHEDTLVADNDSAITVPTDADLLTMGFSHSDRHKTATSTAKDVQKSGEFDSTTESKKQTVEQDDELQERGVKYFARVNTGTASLEVSLDETIIGEDKELRSDLLGYAAWREARGEKSKSISFDTWRSIFSFGR</sequence>
<evidence type="ECO:0000313" key="2">
    <source>
        <dbReference type="EMBL" id="KAL1601493.1"/>
    </source>
</evidence>